<proteinExistence type="predicted"/>
<dbReference type="EMBL" id="JAINUG010000009">
    <property type="protein sequence ID" value="KAJ8415561.1"/>
    <property type="molecule type" value="Genomic_DNA"/>
</dbReference>
<dbReference type="Proteomes" id="UP001221898">
    <property type="component" value="Unassembled WGS sequence"/>
</dbReference>
<evidence type="ECO:0000313" key="3">
    <source>
        <dbReference type="Proteomes" id="UP001221898"/>
    </source>
</evidence>
<name>A0AAD7T700_9TELE</name>
<dbReference type="AlphaFoldDB" id="A0AAD7T700"/>
<comment type="caution">
    <text evidence="2">The sequence shown here is derived from an EMBL/GenBank/DDBJ whole genome shotgun (WGS) entry which is preliminary data.</text>
</comment>
<sequence length="126" mass="13607">MHHMSEPLVQKNQEQEEEASLKERLRDRQICEAPCMDDAVAVSWVPWQREFAMAPVGLPTVLRRLQHLEFDGPGGKEEGCVTAGSPGIAALSLLEGLLSLTACLEDGAMPRLAPRTDGRTGAGGNT</sequence>
<reference evidence="2" key="1">
    <citation type="journal article" date="2023" name="Science">
        <title>Genome structures resolve the early diversification of teleost fishes.</title>
        <authorList>
            <person name="Parey E."/>
            <person name="Louis A."/>
            <person name="Montfort J."/>
            <person name="Bouchez O."/>
            <person name="Roques C."/>
            <person name="Iampietro C."/>
            <person name="Lluch J."/>
            <person name="Castinel A."/>
            <person name="Donnadieu C."/>
            <person name="Desvignes T."/>
            <person name="Floi Bucao C."/>
            <person name="Jouanno E."/>
            <person name="Wen M."/>
            <person name="Mejri S."/>
            <person name="Dirks R."/>
            <person name="Jansen H."/>
            <person name="Henkel C."/>
            <person name="Chen W.J."/>
            <person name="Zahm M."/>
            <person name="Cabau C."/>
            <person name="Klopp C."/>
            <person name="Thompson A.W."/>
            <person name="Robinson-Rechavi M."/>
            <person name="Braasch I."/>
            <person name="Lecointre G."/>
            <person name="Bobe J."/>
            <person name="Postlethwait J.H."/>
            <person name="Berthelot C."/>
            <person name="Roest Crollius H."/>
            <person name="Guiguen Y."/>
        </authorList>
    </citation>
    <scope>NUCLEOTIDE SEQUENCE</scope>
    <source>
        <strain evidence="2">NC1722</strain>
    </source>
</reference>
<accession>A0AAD7T700</accession>
<feature type="region of interest" description="Disordered" evidence="1">
    <location>
        <begin position="1"/>
        <end position="23"/>
    </location>
</feature>
<organism evidence="2 3">
    <name type="scientific">Aldrovandia affinis</name>
    <dbReference type="NCBI Taxonomy" id="143900"/>
    <lineage>
        <taxon>Eukaryota</taxon>
        <taxon>Metazoa</taxon>
        <taxon>Chordata</taxon>
        <taxon>Craniata</taxon>
        <taxon>Vertebrata</taxon>
        <taxon>Euteleostomi</taxon>
        <taxon>Actinopterygii</taxon>
        <taxon>Neopterygii</taxon>
        <taxon>Teleostei</taxon>
        <taxon>Notacanthiformes</taxon>
        <taxon>Halosauridae</taxon>
        <taxon>Aldrovandia</taxon>
    </lineage>
</organism>
<gene>
    <name evidence="2" type="ORF">AAFF_G00425410</name>
</gene>
<evidence type="ECO:0000313" key="2">
    <source>
        <dbReference type="EMBL" id="KAJ8415561.1"/>
    </source>
</evidence>
<keyword evidence="3" id="KW-1185">Reference proteome</keyword>
<protein>
    <submittedName>
        <fullName evidence="2">Uncharacterized protein</fullName>
    </submittedName>
</protein>
<evidence type="ECO:0000256" key="1">
    <source>
        <dbReference type="SAM" id="MobiDB-lite"/>
    </source>
</evidence>